<comment type="function">
    <text evidence="10">IGPS catalyzes the conversion of PRFAR and glutamine to IGP, AICAR and glutamate. The HisH subunit catalyzes the hydrolysis of glutamine to glutamate and ammonia as part of the synthesis of IGP and AICAR. The resulting ammonia molecule is channeled to the active site of HisF.</text>
</comment>
<evidence type="ECO:0000256" key="10">
    <source>
        <dbReference type="HAMAP-Rule" id="MF_00278"/>
    </source>
</evidence>
<dbReference type="PIRSF" id="PIRSF000495">
    <property type="entry name" value="Amidotransf_hisH"/>
    <property type="match status" value="1"/>
</dbReference>
<feature type="active site" evidence="10 11">
    <location>
        <position position="185"/>
    </location>
</feature>
<dbReference type="InterPro" id="IPR029062">
    <property type="entry name" value="Class_I_gatase-like"/>
</dbReference>
<organism evidence="13 14">
    <name type="scientific">Formivibrio citricus</name>
    <dbReference type="NCBI Taxonomy" id="83765"/>
    <lineage>
        <taxon>Bacteria</taxon>
        <taxon>Pseudomonadati</taxon>
        <taxon>Pseudomonadota</taxon>
        <taxon>Betaproteobacteria</taxon>
        <taxon>Neisseriales</taxon>
        <taxon>Chitinibacteraceae</taxon>
        <taxon>Formivibrio</taxon>
    </lineage>
</organism>
<dbReference type="AlphaFoldDB" id="A0A1I4XVZ1"/>
<gene>
    <name evidence="10" type="primary">hisH</name>
    <name evidence="13" type="ORF">SAMN05660284_01143</name>
</gene>
<dbReference type="Pfam" id="PF00117">
    <property type="entry name" value="GATase"/>
    <property type="match status" value="1"/>
</dbReference>
<comment type="catalytic activity">
    <reaction evidence="8 10">
        <text>5-[(5-phospho-1-deoxy-D-ribulos-1-ylimino)methylamino]-1-(5-phospho-beta-D-ribosyl)imidazole-4-carboxamide + L-glutamine = D-erythro-1-(imidazol-4-yl)glycerol 3-phosphate + 5-amino-1-(5-phospho-beta-D-ribosyl)imidazole-4-carboxamide + L-glutamate + H(+)</text>
        <dbReference type="Rhea" id="RHEA:24793"/>
        <dbReference type="ChEBI" id="CHEBI:15378"/>
        <dbReference type="ChEBI" id="CHEBI:29985"/>
        <dbReference type="ChEBI" id="CHEBI:58278"/>
        <dbReference type="ChEBI" id="CHEBI:58359"/>
        <dbReference type="ChEBI" id="CHEBI:58475"/>
        <dbReference type="ChEBI" id="CHEBI:58525"/>
        <dbReference type="EC" id="4.3.2.10"/>
    </reaction>
</comment>
<feature type="active site" description="Nucleophile" evidence="10 11">
    <location>
        <position position="79"/>
    </location>
</feature>
<keyword evidence="10" id="KW-0963">Cytoplasm</keyword>
<dbReference type="EC" id="3.5.1.2" evidence="10"/>
<dbReference type="UniPathway" id="UPA00031">
    <property type="reaction ID" value="UER00010"/>
</dbReference>
<evidence type="ECO:0000313" key="14">
    <source>
        <dbReference type="Proteomes" id="UP000242869"/>
    </source>
</evidence>
<dbReference type="CDD" id="cd01748">
    <property type="entry name" value="GATase1_IGP_Synthase"/>
    <property type="match status" value="1"/>
</dbReference>
<evidence type="ECO:0000256" key="11">
    <source>
        <dbReference type="PIRSR" id="PIRSR000495-1"/>
    </source>
</evidence>
<evidence type="ECO:0000256" key="6">
    <source>
        <dbReference type="ARBA" id="ARBA00023102"/>
    </source>
</evidence>
<evidence type="ECO:0000256" key="9">
    <source>
        <dbReference type="ARBA" id="ARBA00049534"/>
    </source>
</evidence>
<keyword evidence="3 10" id="KW-0028">Amino-acid biosynthesis</keyword>
<dbReference type="GO" id="GO:0000107">
    <property type="term" value="F:imidazoleglycerol-phosphate synthase activity"/>
    <property type="evidence" value="ECO:0007669"/>
    <property type="project" value="UniProtKB-UniRule"/>
</dbReference>
<dbReference type="HAMAP" id="MF_00278">
    <property type="entry name" value="HisH"/>
    <property type="match status" value="1"/>
</dbReference>
<dbReference type="Gene3D" id="3.40.50.880">
    <property type="match status" value="1"/>
</dbReference>
<name>A0A1I4XVZ1_9NEIS</name>
<dbReference type="GO" id="GO:0000105">
    <property type="term" value="P:L-histidine biosynthetic process"/>
    <property type="evidence" value="ECO:0007669"/>
    <property type="project" value="UniProtKB-UniRule"/>
</dbReference>
<dbReference type="GO" id="GO:0005737">
    <property type="term" value="C:cytoplasm"/>
    <property type="evidence" value="ECO:0007669"/>
    <property type="project" value="UniProtKB-SubCell"/>
</dbReference>
<dbReference type="NCBIfam" id="TIGR01855">
    <property type="entry name" value="IMP_synth_hisH"/>
    <property type="match status" value="1"/>
</dbReference>
<feature type="active site" evidence="10 11">
    <location>
        <position position="183"/>
    </location>
</feature>
<accession>A0A1I4XVZ1</accession>
<evidence type="ECO:0000256" key="2">
    <source>
        <dbReference type="ARBA" id="ARBA00011152"/>
    </source>
</evidence>
<evidence type="ECO:0000256" key="7">
    <source>
        <dbReference type="ARBA" id="ARBA00023239"/>
    </source>
</evidence>
<comment type="subcellular location">
    <subcellularLocation>
        <location evidence="10">Cytoplasm</location>
    </subcellularLocation>
</comment>
<protein>
    <recommendedName>
        <fullName evidence="10">Imidazole glycerol phosphate synthase subunit HisH</fullName>
        <ecNumber evidence="10">4.3.2.10</ecNumber>
    </recommendedName>
    <alternativeName>
        <fullName evidence="10">IGP synthase glutaminase subunit</fullName>
        <ecNumber evidence="10">3.5.1.2</ecNumber>
    </alternativeName>
    <alternativeName>
        <fullName evidence="10">IGP synthase subunit HisH</fullName>
    </alternativeName>
    <alternativeName>
        <fullName evidence="10">ImGP synthase subunit HisH</fullName>
        <shortName evidence="10">IGPS subunit HisH</shortName>
    </alternativeName>
</protein>
<comment type="subunit">
    <text evidence="2 10">Heterodimer of HisH and HisF.</text>
</comment>
<evidence type="ECO:0000256" key="4">
    <source>
        <dbReference type="ARBA" id="ARBA00022801"/>
    </source>
</evidence>
<keyword evidence="4 10" id="KW-0378">Hydrolase</keyword>
<dbReference type="GO" id="GO:0016829">
    <property type="term" value="F:lyase activity"/>
    <property type="evidence" value="ECO:0007669"/>
    <property type="project" value="UniProtKB-KW"/>
</dbReference>
<evidence type="ECO:0000256" key="3">
    <source>
        <dbReference type="ARBA" id="ARBA00022605"/>
    </source>
</evidence>
<comment type="catalytic activity">
    <reaction evidence="9 10">
        <text>L-glutamine + H2O = L-glutamate + NH4(+)</text>
        <dbReference type="Rhea" id="RHEA:15889"/>
        <dbReference type="ChEBI" id="CHEBI:15377"/>
        <dbReference type="ChEBI" id="CHEBI:28938"/>
        <dbReference type="ChEBI" id="CHEBI:29985"/>
        <dbReference type="ChEBI" id="CHEBI:58359"/>
        <dbReference type="EC" id="3.5.1.2"/>
    </reaction>
</comment>
<evidence type="ECO:0000256" key="8">
    <source>
        <dbReference type="ARBA" id="ARBA00047838"/>
    </source>
</evidence>
<keyword evidence="7 10" id="KW-0456">Lyase</keyword>
<evidence type="ECO:0000313" key="13">
    <source>
        <dbReference type="EMBL" id="SFN29975.1"/>
    </source>
</evidence>
<dbReference type="InterPro" id="IPR017926">
    <property type="entry name" value="GATASE"/>
</dbReference>
<dbReference type="EMBL" id="FOVE01000006">
    <property type="protein sequence ID" value="SFN29975.1"/>
    <property type="molecule type" value="Genomic_DNA"/>
</dbReference>
<reference evidence="14" key="1">
    <citation type="submission" date="2016-10" db="EMBL/GenBank/DDBJ databases">
        <authorList>
            <person name="Varghese N."/>
            <person name="Submissions S."/>
        </authorList>
    </citation>
    <scope>NUCLEOTIDE SEQUENCE [LARGE SCALE GENOMIC DNA]</scope>
    <source>
        <strain evidence="14">DSM 6150</strain>
    </source>
</reference>
<dbReference type="Proteomes" id="UP000242869">
    <property type="component" value="Unassembled WGS sequence"/>
</dbReference>
<sequence>MIGIVDYGVGNLASVRNAFDRAGYEAELCSRQEELGQYERLVLPGVGSFRSAMELLEQGGWVHALKTYAATKKPMLGICLGMQLMFDYGEEHGGAAGLGLIPGTVVHLEPAAPNKVPHVGWNSLNHAMRHSLLEGVKPVVDFYFVHSYHCVPKNPEHILATCDFGGEFVAAVVAGNVAGMQFHPEKSQPAGIRILENFAEWEPQC</sequence>
<dbReference type="PANTHER" id="PTHR42701">
    <property type="entry name" value="IMIDAZOLE GLYCEROL PHOSPHATE SYNTHASE SUBUNIT HISH"/>
    <property type="match status" value="1"/>
</dbReference>
<evidence type="ECO:0000256" key="1">
    <source>
        <dbReference type="ARBA" id="ARBA00005091"/>
    </source>
</evidence>
<proteinExistence type="inferred from homology"/>
<dbReference type="PANTHER" id="PTHR42701:SF1">
    <property type="entry name" value="IMIDAZOLE GLYCEROL PHOSPHATE SYNTHASE SUBUNIT HISH"/>
    <property type="match status" value="1"/>
</dbReference>
<feature type="domain" description="Glutamine amidotransferase" evidence="12">
    <location>
        <begin position="4"/>
        <end position="198"/>
    </location>
</feature>
<dbReference type="RefSeq" id="WP_091192570.1">
    <property type="nucleotide sequence ID" value="NZ_FOVE01000006.1"/>
</dbReference>
<evidence type="ECO:0000256" key="5">
    <source>
        <dbReference type="ARBA" id="ARBA00022962"/>
    </source>
</evidence>
<keyword evidence="5 10" id="KW-0315">Glutamine amidotransferase</keyword>
<dbReference type="EC" id="4.3.2.10" evidence="10"/>
<dbReference type="GO" id="GO:0004359">
    <property type="term" value="F:glutaminase activity"/>
    <property type="evidence" value="ECO:0007669"/>
    <property type="project" value="UniProtKB-EC"/>
</dbReference>
<keyword evidence="13" id="KW-0808">Transferase</keyword>
<comment type="pathway">
    <text evidence="1 10">Amino-acid biosynthesis; L-histidine biosynthesis; L-histidine from 5-phospho-alpha-D-ribose 1-diphosphate: step 5/9.</text>
</comment>
<dbReference type="PROSITE" id="PS51273">
    <property type="entry name" value="GATASE_TYPE_1"/>
    <property type="match status" value="1"/>
</dbReference>
<dbReference type="InterPro" id="IPR010139">
    <property type="entry name" value="Imidazole-glycPsynth_HisH"/>
</dbReference>
<dbReference type="STRING" id="83765.SAMN05660284_01143"/>
<dbReference type="OrthoDB" id="9813383at2"/>
<evidence type="ECO:0000259" key="12">
    <source>
        <dbReference type="Pfam" id="PF00117"/>
    </source>
</evidence>
<keyword evidence="14" id="KW-1185">Reference proteome</keyword>
<dbReference type="SUPFAM" id="SSF52317">
    <property type="entry name" value="Class I glutamine amidotransferase-like"/>
    <property type="match status" value="1"/>
</dbReference>
<keyword evidence="6 10" id="KW-0368">Histidine biosynthesis</keyword>